<dbReference type="RefSeq" id="WP_140699113.1">
    <property type="nucleotide sequence ID" value="NZ_RCZG01000020.1"/>
</dbReference>
<dbReference type="CDD" id="cd07043">
    <property type="entry name" value="STAS_anti-anti-sigma_factors"/>
    <property type="match status" value="1"/>
</dbReference>
<dbReference type="Proteomes" id="UP000320095">
    <property type="component" value="Unassembled WGS sequence"/>
</dbReference>
<name>A0A502DV35_9MYCO</name>
<evidence type="ECO:0000259" key="1">
    <source>
        <dbReference type="PROSITE" id="PS50801"/>
    </source>
</evidence>
<dbReference type="AlphaFoldDB" id="A0A502DV35"/>
<evidence type="ECO:0000313" key="3">
    <source>
        <dbReference type="Proteomes" id="UP000320095"/>
    </source>
</evidence>
<dbReference type="EMBL" id="RCZG01000020">
    <property type="protein sequence ID" value="TPG28086.1"/>
    <property type="molecule type" value="Genomic_DNA"/>
</dbReference>
<gene>
    <name evidence="2" type="ORF">EAH80_28550</name>
</gene>
<dbReference type="SUPFAM" id="SSF52091">
    <property type="entry name" value="SpoIIaa-like"/>
    <property type="match status" value="1"/>
</dbReference>
<comment type="caution">
    <text evidence="2">The sequence shown here is derived from an EMBL/GenBank/DDBJ whole genome shotgun (WGS) entry which is preliminary data.</text>
</comment>
<protein>
    <submittedName>
        <fullName evidence="2">Anti-sigma factor antagonist</fullName>
    </submittedName>
</protein>
<feature type="domain" description="STAS" evidence="1">
    <location>
        <begin position="6"/>
        <end position="68"/>
    </location>
</feature>
<proteinExistence type="predicted"/>
<dbReference type="Gene3D" id="3.30.750.24">
    <property type="entry name" value="STAS domain"/>
    <property type="match status" value="1"/>
</dbReference>
<organism evidence="2 3">
    <name type="scientific">Mycolicibacterium hodleri</name>
    <dbReference type="NCBI Taxonomy" id="49897"/>
    <lineage>
        <taxon>Bacteria</taxon>
        <taxon>Bacillati</taxon>
        <taxon>Actinomycetota</taxon>
        <taxon>Actinomycetes</taxon>
        <taxon>Mycobacteriales</taxon>
        <taxon>Mycobacteriaceae</taxon>
        <taxon>Mycolicibacterium</taxon>
    </lineage>
</organism>
<dbReference type="PROSITE" id="PS50801">
    <property type="entry name" value="STAS"/>
    <property type="match status" value="1"/>
</dbReference>
<accession>A0A502DV35</accession>
<sequence>MTTPLTLTSSHRDDGTPTLHVTGEIDLDNVDAFTTALHDTLTHASPHTTITVDLGAVTYLDSAAINTLFTHADHVQIIANPLLMAALTITGLTDLITITPTTAND</sequence>
<dbReference type="OrthoDB" id="4628340at2"/>
<dbReference type="InterPro" id="IPR002645">
    <property type="entry name" value="STAS_dom"/>
</dbReference>
<dbReference type="Pfam" id="PF01740">
    <property type="entry name" value="STAS"/>
    <property type="match status" value="1"/>
</dbReference>
<reference evidence="2 3" key="1">
    <citation type="journal article" date="2019" name="Environ. Microbiol.">
        <title>Species interactions and distinct microbial communities in high Arctic permafrost affected cryosols are associated with the CH4 and CO2 gas fluxes.</title>
        <authorList>
            <person name="Altshuler I."/>
            <person name="Hamel J."/>
            <person name="Turney S."/>
            <person name="Magnuson E."/>
            <person name="Levesque R."/>
            <person name="Greer C."/>
            <person name="Whyte L.G."/>
        </authorList>
    </citation>
    <scope>NUCLEOTIDE SEQUENCE [LARGE SCALE GENOMIC DNA]</scope>
    <source>
        <strain evidence="2 3">S5.20</strain>
    </source>
</reference>
<evidence type="ECO:0000313" key="2">
    <source>
        <dbReference type="EMBL" id="TPG28086.1"/>
    </source>
</evidence>
<dbReference type="InterPro" id="IPR036513">
    <property type="entry name" value="STAS_dom_sf"/>
</dbReference>
<keyword evidence="3" id="KW-1185">Reference proteome</keyword>